<organism evidence="2">
    <name type="scientific">Chromera velia CCMP2878</name>
    <dbReference type="NCBI Taxonomy" id="1169474"/>
    <lineage>
        <taxon>Eukaryota</taxon>
        <taxon>Sar</taxon>
        <taxon>Alveolata</taxon>
        <taxon>Colpodellida</taxon>
        <taxon>Chromeraceae</taxon>
        <taxon>Chromera</taxon>
    </lineage>
</organism>
<dbReference type="AlphaFoldDB" id="A0A0G4GI86"/>
<name>A0A0G4GI86_9ALVE</name>
<evidence type="ECO:0000256" key="1">
    <source>
        <dbReference type="SAM" id="MobiDB-lite"/>
    </source>
</evidence>
<proteinExistence type="predicted"/>
<feature type="compositionally biased region" description="Polar residues" evidence="1">
    <location>
        <begin position="93"/>
        <end position="103"/>
    </location>
</feature>
<feature type="compositionally biased region" description="Basic and acidic residues" evidence="1">
    <location>
        <begin position="39"/>
        <end position="51"/>
    </location>
</feature>
<gene>
    <name evidence="2" type="ORF">Cvel_22009</name>
</gene>
<dbReference type="EMBL" id="CDMZ01001240">
    <property type="protein sequence ID" value="CEM29515.1"/>
    <property type="molecule type" value="Genomic_DNA"/>
</dbReference>
<evidence type="ECO:0000313" key="2">
    <source>
        <dbReference type="EMBL" id="CEM29515.1"/>
    </source>
</evidence>
<sequence length="103" mass="10799">MSNVISFSQAGKRLALLFSPPFVSSSQAGIGVTLPAETGQKERKKDEKEDAGSQMRNGVHCMGLGAAHCENSLKERLDSSQAPPGTSKMPSAVNISQGTAVRP</sequence>
<feature type="region of interest" description="Disordered" evidence="1">
    <location>
        <begin position="33"/>
        <end position="57"/>
    </location>
</feature>
<protein>
    <submittedName>
        <fullName evidence="2">Uncharacterized protein</fullName>
    </submittedName>
</protein>
<feature type="region of interest" description="Disordered" evidence="1">
    <location>
        <begin position="74"/>
        <end position="103"/>
    </location>
</feature>
<dbReference type="VEuPathDB" id="CryptoDB:Cvel_22009"/>
<accession>A0A0G4GI86</accession>
<reference evidence="2" key="1">
    <citation type="submission" date="2014-11" db="EMBL/GenBank/DDBJ databases">
        <authorList>
            <person name="Otto D Thomas"/>
            <person name="Naeem Raeece"/>
        </authorList>
    </citation>
    <scope>NUCLEOTIDE SEQUENCE</scope>
</reference>